<reference evidence="1 2" key="1">
    <citation type="submission" date="2024-11" db="EMBL/GenBank/DDBJ databases">
        <title>Adaptive evolution of stress response genes in parasites aligns with host niche diversity.</title>
        <authorList>
            <person name="Hahn C."/>
            <person name="Resl P."/>
        </authorList>
    </citation>
    <scope>NUCLEOTIDE SEQUENCE [LARGE SCALE GENOMIC DNA]</scope>
    <source>
        <strain evidence="1">EGGRZ-B1_66</strain>
        <tissue evidence="1">Body</tissue>
    </source>
</reference>
<evidence type="ECO:0000313" key="1">
    <source>
        <dbReference type="EMBL" id="KAL3308419.1"/>
    </source>
</evidence>
<name>A0ABD2PM65_9PLAT</name>
<evidence type="ECO:0000313" key="2">
    <source>
        <dbReference type="Proteomes" id="UP001626550"/>
    </source>
</evidence>
<dbReference type="AlphaFoldDB" id="A0ABD2PM65"/>
<gene>
    <name evidence="1" type="ORF">Ciccas_013051</name>
</gene>
<proteinExistence type="predicted"/>
<dbReference type="Proteomes" id="UP001626550">
    <property type="component" value="Unassembled WGS sequence"/>
</dbReference>
<sequence length="151" mass="17353">MVIMRLWLTPDGPDSIELNCVKEEERPQMRLGGQIAADVGYQETEGYKNITGFVLAEFEKVYETKGTVVEHIEYATQVINGIVHKLVVRINAEDCDCVYRCEAWVIMRPWLKPDGPDFITLDCVNKESSFELLDKKITSIFSYILYIILKV</sequence>
<organism evidence="1 2">
    <name type="scientific">Cichlidogyrus casuarinus</name>
    <dbReference type="NCBI Taxonomy" id="1844966"/>
    <lineage>
        <taxon>Eukaryota</taxon>
        <taxon>Metazoa</taxon>
        <taxon>Spiralia</taxon>
        <taxon>Lophotrochozoa</taxon>
        <taxon>Platyhelminthes</taxon>
        <taxon>Monogenea</taxon>
        <taxon>Monopisthocotylea</taxon>
        <taxon>Dactylogyridea</taxon>
        <taxon>Ancyrocephalidae</taxon>
        <taxon>Cichlidogyrus</taxon>
    </lineage>
</organism>
<dbReference type="Gene3D" id="3.10.450.10">
    <property type="match status" value="1"/>
</dbReference>
<dbReference type="EMBL" id="JBJKFK010005267">
    <property type="protein sequence ID" value="KAL3308419.1"/>
    <property type="molecule type" value="Genomic_DNA"/>
</dbReference>
<keyword evidence="2" id="KW-1185">Reference proteome</keyword>
<evidence type="ECO:0008006" key="3">
    <source>
        <dbReference type="Google" id="ProtNLM"/>
    </source>
</evidence>
<protein>
    <recommendedName>
        <fullName evidence="3">Cystatin domain-containing protein</fullName>
    </recommendedName>
</protein>
<dbReference type="InterPro" id="IPR046350">
    <property type="entry name" value="Cystatin_sf"/>
</dbReference>
<accession>A0ABD2PM65</accession>
<dbReference type="SUPFAM" id="SSF54403">
    <property type="entry name" value="Cystatin/monellin"/>
    <property type="match status" value="1"/>
</dbReference>
<comment type="caution">
    <text evidence="1">The sequence shown here is derived from an EMBL/GenBank/DDBJ whole genome shotgun (WGS) entry which is preliminary data.</text>
</comment>